<dbReference type="GO" id="GO:0004185">
    <property type="term" value="F:serine-type carboxypeptidase activity"/>
    <property type="evidence" value="ECO:0007669"/>
    <property type="project" value="InterPro"/>
</dbReference>
<comment type="similarity">
    <text evidence="1">Belongs to the peptidase S10 family.</text>
</comment>
<dbReference type="InterPro" id="IPR001563">
    <property type="entry name" value="Peptidase_S10"/>
</dbReference>
<dbReference type="OrthoDB" id="7779876at2759"/>
<dbReference type="Pfam" id="PF00450">
    <property type="entry name" value="Peptidase_S10"/>
    <property type="match status" value="2"/>
</dbReference>
<dbReference type="Gene3D" id="3.40.50.1820">
    <property type="entry name" value="alpha/beta hydrolase"/>
    <property type="match status" value="2"/>
</dbReference>
<evidence type="ECO:0000313" key="2">
    <source>
        <dbReference type="EMBL" id="CAD7633682.1"/>
    </source>
</evidence>
<accession>A0A7R9L4F0</accession>
<name>A0A7R9L4F0_9ACAR</name>
<reference evidence="2" key="1">
    <citation type="submission" date="2020-11" db="EMBL/GenBank/DDBJ databases">
        <authorList>
            <person name="Tran Van P."/>
        </authorList>
    </citation>
    <scope>NUCLEOTIDE SEQUENCE</scope>
</reference>
<dbReference type="GO" id="GO:0006508">
    <property type="term" value="P:proteolysis"/>
    <property type="evidence" value="ECO:0007669"/>
    <property type="project" value="InterPro"/>
</dbReference>
<dbReference type="EMBL" id="CAJPIZ010013187">
    <property type="protein sequence ID" value="CAG2114112.1"/>
    <property type="molecule type" value="Genomic_DNA"/>
</dbReference>
<dbReference type="Gene3D" id="1.10.600.10">
    <property type="entry name" value="Farnesyl Diphosphate Synthase"/>
    <property type="match status" value="1"/>
</dbReference>
<proteinExistence type="inferred from homology"/>
<dbReference type="EMBL" id="OC867762">
    <property type="protein sequence ID" value="CAD7633682.1"/>
    <property type="molecule type" value="Genomic_DNA"/>
</dbReference>
<feature type="non-terminal residue" evidence="2">
    <location>
        <position position="668"/>
    </location>
</feature>
<dbReference type="SUPFAM" id="SSF53474">
    <property type="entry name" value="alpha/beta-Hydrolases"/>
    <property type="match status" value="1"/>
</dbReference>
<keyword evidence="3" id="KW-1185">Reference proteome</keyword>
<organism evidence="2">
    <name type="scientific">Medioppia subpectinata</name>
    <dbReference type="NCBI Taxonomy" id="1979941"/>
    <lineage>
        <taxon>Eukaryota</taxon>
        <taxon>Metazoa</taxon>
        <taxon>Ecdysozoa</taxon>
        <taxon>Arthropoda</taxon>
        <taxon>Chelicerata</taxon>
        <taxon>Arachnida</taxon>
        <taxon>Acari</taxon>
        <taxon>Acariformes</taxon>
        <taxon>Sarcoptiformes</taxon>
        <taxon>Oribatida</taxon>
        <taxon>Brachypylina</taxon>
        <taxon>Oppioidea</taxon>
        <taxon>Oppiidae</taxon>
        <taxon>Medioppia</taxon>
    </lineage>
</organism>
<dbReference type="InterPro" id="IPR008949">
    <property type="entry name" value="Isoprenoid_synthase_dom_sf"/>
</dbReference>
<gene>
    <name evidence="2" type="ORF">OSB1V03_LOCUS14078</name>
</gene>
<dbReference type="PANTHER" id="PTHR11802">
    <property type="entry name" value="SERINE PROTEASE FAMILY S10 SERINE CARBOXYPEPTIDASE"/>
    <property type="match status" value="1"/>
</dbReference>
<evidence type="ECO:0000313" key="3">
    <source>
        <dbReference type="Proteomes" id="UP000759131"/>
    </source>
</evidence>
<sequence>MLATKIYSHNSTINLKGVAIGNGLLLNYQGQPDLTQSKYDYFLAHGLITTDAYEKKIESCCECTAGAVQHQCDFLRPANKTKCESVQVDTMKMNNPFNIYDDCPMDKDSLDMFDTYIRPEFLRIGINYKLNTNNGVSAPVPGCVTYGTATYLNTEAVRTALHLNTNNGVSAPVPGCVTYGTATYLNTEAVRTALHVRPGSKKWSMGGGPYDWQHFKTPQVETVKQLINTYKIPKLIVYNGDFDTVCNFIGDQRFVSSLGFQAVGHYREWTVDGTSDGVIGGFIQNYEKGLSFVVVRGAGHMVPNSKPDAGLQLLKGLLGFLQQYMADTDVKNGGRKYVIPPVRTNFAHHMCPLVSDTGKMAQYQQWWFEYSLHPRHHFDRRIGSSMIGCASLFYPHCKSAQRFENVVKWVGHLFVWDDHNDAAVGQLSHQSSLADPIFEQLRRAVNRLEGLYMRGDCGREPMTAWRPYVMATYAVVDAILADLNAAQRRRVIDGWRRYIDGQQLENKMIDRQMGNTVEEIQKIRMTSGSAETMFAIIEYSDGVSVTDTEWADPRMSRLRELSNLSIQYVNDVYSFEKELHEKNGQIERMFVNLVAHYVLREGLTVGQAMEKTLHACREVETEFESLSRQVHESADFSPDAKHYVRSLAAMIGGNHHMSATITRYNNIY</sequence>
<dbReference type="PROSITE" id="PS00560">
    <property type="entry name" value="CARBOXYPEPT_SER_HIS"/>
    <property type="match status" value="1"/>
</dbReference>
<evidence type="ECO:0000256" key="1">
    <source>
        <dbReference type="ARBA" id="ARBA00009431"/>
    </source>
</evidence>
<dbReference type="Proteomes" id="UP000759131">
    <property type="component" value="Unassembled WGS sequence"/>
</dbReference>
<dbReference type="Pfam" id="PF19086">
    <property type="entry name" value="Terpene_syn_C_2"/>
    <property type="match status" value="1"/>
</dbReference>
<dbReference type="SUPFAM" id="SSF48576">
    <property type="entry name" value="Terpenoid synthases"/>
    <property type="match status" value="1"/>
</dbReference>
<protein>
    <submittedName>
        <fullName evidence="2">Uncharacterized protein</fullName>
    </submittedName>
</protein>
<dbReference type="PANTHER" id="PTHR11802:SF201">
    <property type="entry name" value="CARBOXYPEPTIDASE"/>
    <property type="match status" value="1"/>
</dbReference>
<dbReference type="AlphaFoldDB" id="A0A7R9L4F0"/>
<dbReference type="InterPro" id="IPR029058">
    <property type="entry name" value="AB_hydrolase_fold"/>
</dbReference>
<dbReference type="InterPro" id="IPR033124">
    <property type="entry name" value="Ser_caboxypep_his_AS"/>
</dbReference>